<dbReference type="EMBL" id="AE017042">
    <property type="protein sequence ID" value="AAS63420.1"/>
    <property type="molecule type" value="Genomic_DNA"/>
</dbReference>
<dbReference type="KEGG" id="ypm:YP_3252"/>
<dbReference type="AlphaFoldDB" id="A0A0H2W8N2"/>
<accession>A0A0H2W8N2</accession>
<dbReference type="EnsemblBacteria" id="AAS63420">
    <property type="protein sequence ID" value="AAS63420"/>
    <property type="gene ID" value="YP_3252"/>
</dbReference>
<evidence type="ECO:0000313" key="1">
    <source>
        <dbReference type="EMBL" id="AAS63420.1"/>
    </source>
</evidence>
<evidence type="ECO:0000313" key="2">
    <source>
        <dbReference type="Proteomes" id="UP000001019"/>
    </source>
</evidence>
<organism evidence="1 2">
    <name type="scientific">Yersinia pestis</name>
    <dbReference type="NCBI Taxonomy" id="632"/>
    <lineage>
        <taxon>Bacteria</taxon>
        <taxon>Pseudomonadati</taxon>
        <taxon>Pseudomonadota</taxon>
        <taxon>Gammaproteobacteria</taxon>
        <taxon>Enterobacterales</taxon>
        <taxon>Yersiniaceae</taxon>
        <taxon>Yersinia</taxon>
    </lineage>
</organism>
<dbReference type="InterPro" id="IPR007540">
    <property type="entry name" value="Fimbrial_CS1-type"/>
</dbReference>
<name>A0A0H2W8N2_YERPE</name>
<reference evidence="2" key="1">
    <citation type="journal article" date="2004" name="DNA Res.">
        <title>Complete genome sequence of Yersinia pestis strain 91001, an isolate avirulent to humans.</title>
        <authorList>
            <person name="Song Y."/>
            <person name="Tong Z."/>
            <person name="Wang J."/>
            <person name="Wang L."/>
            <person name="Guo Z."/>
            <person name="Han Y."/>
            <person name="Zhang J."/>
            <person name="Pei D."/>
            <person name="Zhou D."/>
            <person name="Qin H."/>
            <person name="Pang X."/>
            <person name="Han Y."/>
            <person name="Zhai J."/>
            <person name="Li M."/>
            <person name="Cui B."/>
            <person name="Qi Z."/>
            <person name="Jin L."/>
            <person name="Dai R."/>
            <person name="Chen F."/>
            <person name="Li S."/>
            <person name="Ye C."/>
            <person name="Du Z."/>
            <person name="Lin W."/>
            <person name="Wang J."/>
            <person name="Yu J."/>
            <person name="Yang H."/>
            <person name="Wang J."/>
            <person name="Huang P."/>
            <person name="Yang R."/>
        </authorList>
    </citation>
    <scope>NUCLEOTIDE SEQUENCE [LARGE SCALE GENOMIC DNA]</scope>
    <source>
        <strain evidence="2">91001 / Biovar Mediaevalis</strain>
    </source>
</reference>
<protein>
    <submittedName>
        <fullName evidence="1">Exported proteins</fullName>
    </submittedName>
</protein>
<proteinExistence type="predicted"/>
<dbReference type="Pfam" id="PF04449">
    <property type="entry name" value="Fimbrial_CS1"/>
    <property type="match status" value="1"/>
</dbReference>
<dbReference type="GO" id="GO:0009289">
    <property type="term" value="C:pilus"/>
    <property type="evidence" value="ECO:0007669"/>
    <property type="project" value="InterPro"/>
</dbReference>
<sequence length="206" mass="22887">MTGIMSRNYLTPSFYITPPTSTLINHNAIPFWMGFYIKDYQVFMMKKTVIAIITMATLTSTAAYANTIEKDIRVEAEIISLMDVKRADDSNINKIKLTYDTVTNDGTYSHSEAIKVKARKQLGDKLKVSLAAPVILSEPNNNKEFTHVEVLLDGKKLLETADTRDLIAFHGSELNAELKVSAKEPNNAVGGEKYSGVIQLRLEPSA</sequence>
<dbReference type="HOGENOM" id="CLU_115448_0_0_6"/>
<gene>
    <name evidence="1" type="ordered locus">YP_3252</name>
</gene>
<dbReference type="Gene3D" id="2.60.40.2040">
    <property type="entry name" value="CFA/I fimbrial subunit E, pilin domain"/>
    <property type="match status" value="1"/>
</dbReference>
<dbReference type="Proteomes" id="UP000001019">
    <property type="component" value="Chromosome"/>
</dbReference>